<evidence type="ECO:0000256" key="2">
    <source>
        <dbReference type="ARBA" id="ARBA00007783"/>
    </source>
</evidence>
<keyword evidence="3 9" id="KW-0813">Transport</keyword>
<feature type="transmembrane region" description="Helical" evidence="9">
    <location>
        <begin position="97"/>
        <end position="115"/>
    </location>
</feature>
<evidence type="ECO:0000256" key="5">
    <source>
        <dbReference type="ARBA" id="ARBA00022519"/>
    </source>
</evidence>
<keyword evidence="7 9" id="KW-1133">Transmembrane helix</keyword>
<dbReference type="GO" id="GO:0015920">
    <property type="term" value="P:lipopolysaccharide transport"/>
    <property type="evidence" value="ECO:0007669"/>
    <property type="project" value="TreeGrafter"/>
</dbReference>
<evidence type="ECO:0000256" key="3">
    <source>
        <dbReference type="ARBA" id="ARBA00022448"/>
    </source>
</evidence>
<dbReference type="PRINTS" id="PR00164">
    <property type="entry name" value="ABC2TRNSPORT"/>
</dbReference>
<dbReference type="GO" id="GO:0043190">
    <property type="term" value="C:ATP-binding cassette (ABC) transporter complex"/>
    <property type="evidence" value="ECO:0007669"/>
    <property type="project" value="InterPro"/>
</dbReference>
<dbReference type="EMBL" id="BGZN01000005">
    <property type="protein sequence ID" value="GBR73014.1"/>
    <property type="molecule type" value="Genomic_DNA"/>
</dbReference>
<keyword evidence="5" id="KW-0997">Cell inner membrane</keyword>
<gene>
    <name evidence="11" type="primary">tagG</name>
    <name evidence="11" type="ORF">NO1_0468</name>
</gene>
<accession>A0A388T8S9</accession>
<keyword evidence="8 9" id="KW-0472">Membrane</keyword>
<dbReference type="GO" id="GO:0140359">
    <property type="term" value="F:ABC-type transporter activity"/>
    <property type="evidence" value="ECO:0007669"/>
    <property type="project" value="InterPro"/>
</dbReference>
<evidence type="ECO:0000313" key="11">
    <source>
        <dbReference type="EMBL" id="GBR73014.1"/>
    </source>
</evidence>
<evidence type="ECO:0000313" key="12">
    <source>
        <dbReference type="Proteomes" id="UP000269352"/>
    </source>
</evidence>
<evidence type="ECO:0000256" key="8">
    <source>
        <dbReference type="ARBA" id="ARBA00023136"/>
    </source>
</evidence>
<sequence>MPELLHKIKRKIARIGLDPEWDTIIKPRTGWFDINLREVWRYRDLIKIFVYRDFVVYYKQTILGPLWWLIQPLFTSGMFTLIFGAIAGLPTDGVPTILFYLSGVVCWSYFSDCLLTTSNTFTANAAIFGKVYFPRLVVPVSTVLSGLIKFAIQFALFLVIYLIYLLQGAAVQPSFLILALPLLLAQMAALALGLGIIASSLTTKYRDLALAMTFFVQLMMYATPVVYPLSMLPEKWRPLAMLNPMAPVIEFFRLAFLGAGSIDFWTALWSVGFTLLILFLGVIFFSRVEKSFMDTV</sequence>
<keyword evidence="6 9" id="KW-0812">Transmembrane</keyword>
<dbReference type="InterPro" id="IPR000412">
    <property type="entry name" value="ABC_2_transport"/>
</dbReference>
<evidence type="ECO:0000256" key="9">
    <source>
        <dbReference type="RuleBase" id="RU361157"/>
    </source>
</evidence>
<dbReference type="Pfam" id="PF01061">
    <property type="entry name" value="ABC2_membrane"/>
    <property type="match status" value="1"/>
</dbReference>
<proteinExistence type="inferred from homology"/>
<feature type="transmembrane region" description="Helical" evidence="9">
    <location>
        <begin position="136"/>
        <end position="163"/>
    </location>
</feature>
<keyword evidence="4 9" id="KW-1003">Cell membrane</keyword>
<keyword evidence="12" id="KW-1185">Reference proteome</keyword>
<dbReference type="InterPro" id="IPR013525">
    <property type="entry name" value="ABC2_TM"/>
</dbReference>
<reference evidence="11 12" key="1">
    <citation type="journal article" date="2019" name="ISME J.">
        <title>Genome analyses of uncultured TG2/ZB3 bacteria in 'Margulisbacteria' specifically attached to ectosymbiotic spirochetes of protists in the termite gut.</title>
        <authorList>
            <person name="Utami Y.D."/>
            <person name="Kuwahara H."/>
            <person name="Igai K."/>
            <person name="Murakami T."/>
            <person name="Sugaya K."/>
            <person name="Morikawa T."/>
            <person name="Nagura Y."/>
            <person name="Yuki M."/>
            <person name="Deevong P."/>
            <person name="Inoue T."/>
            <person name="Kihara K."/>
            <person name="Lo N."/>
            <person name="Yamada A."/>
            <person name="Ohkuma M."/>
            <person name="Hongoh Y."/>
        </authorList>
    </citation>
    <scope>NUCLEOTIDE SEQUENCE [LARGE SCALE GENOMIC DNA]</scope>
    <source>
        <strain evidence="11">NkOx7-01</strain>
    </source>
</reference>
<feature type="transmembrane region" description="Helical" evidence="9">
    <location>
        <begin position="208"/>
        <end position="227"/>
    </location>
</feature>
<organism evidence="11 12">
    <name type="scientific">Termititenax aidoneus</name>
    <dbReference type="NCBI Taxonomy" id="2218524"/>
    <lineage>
        <taxon>Bacteria</taxon>
        <taxon>Bacillati</taxon>
        <taxon>Candidatus Margulisiibacteriota</taxon>
        <taxon>Candidatus Termititenacia</taxon>
        <taxon>Candidatus Termititenacales</taxon>
        <taxon>Candidatus Termititenacaceae</taxon>
        <taxon>Candidatus Termititenax</taxon>
    </lineage>
</organism>
<dbReference type="Proteomes" id="UP000269352">
    <property type="component" value="Unassembled WGS sequence"/>
</dbReference>
<dbReference type="PANTHER" id="PTHR30413:SF8">
    <property type="entry name" value="TRANSPORT PERMEASE PROTEIN"/>
    <property type="match status" value="1"/>
</dbReference>
<dbReference type="AlphaFoldDB" id="A0A388T8S9"/>
<dbReference type="InterPro" id="IPR047817">
    <property type="entry name" value="ABC2_TM_bact-type"/>
</dbReference>
<comment type="similarity">
    <text evidence="2 9">Belongs to the ABC-2 integral membrane protein family.</text>
</comment>
<evidence type="ECO:0000256" key="4">
    <source>
        <dbReference type="ARBA" id="ARBA00022475"/>
    </source>
</evidence>
<dbReference type="PROSITE" id="PS51012">
    <property type="entry name" value="ABC_TM2"/>
    <property type="match status" value="1"/>
</dbReference>
<dbReference type="PANTHER" id="PTHR30413">
    <property type="entry name" value="INNER MEMBRANE TRANSPORT PERMEASE"/>
    <property type="match status" value="1"/>
</dbReference>
<feature type="transmembrane region" description="Helical" evidence="9">
    <location>
        <begin position="66"/>
        <end position="91"/>
    </location>
</feature>
<feature type="transmembrane region" description="Helical" evidence="9">
    <location>
        <begin position="264"/>
        <end position="285"/>
    </location>
</feature>
<evidence type="ECO:0000256" key="1">
    <source>
        <dbReference type="ARBA" id="ARBA00004429"/>
    </source>
</evidence>
<comment type="caution">
    <text evidence="11">The sequence shown here is derived from an EMBL/GenBank/DDBJ whole genome shotgun (WGS) entry which is preliminary data.</text>
</comment>
<feature type="domain" description="ABC transmembrane type-2" evidence="10">
    <location>
        <begin position="63"/>
        <end position="288"/>
    </location>
</feature>
<evidence type="ECO:0000256" key="6">
    <source>
        <dbReference type="ARBA" id="ARBA00022692"/>
    </source>
</evidence>
<comment type="subcellular location">
    <subcellularLocation>
        <location evidence="1">Cell inner membrane</location>
        <topology evidence="1">Multi-pass membrane protein</topology>
    </subcellularLocation>
    <subcellularLocation>
        <location evidence="9">Cell membrane</location>
        <topology evidence="9">Multi-pass membrane protein</topology>
    </subcellularLocation>
</comment>
<feature type="transmembrane region" description="Helical" evidence="9">
    <location>
        <begin position="175"/>
        <end position="196"/>
    </location>
</feature>
<evidence type="ECO:0000259" key="10">
    <source>
        <dbReference type="PROSITE" id="PS51012"/>
    </source>
</evidence>
<name>A0A388T8S9_TERA1</name>
<evidence type="ECO:0000256" key="7">
    <source>
        <dbReference type="ARBA" id="ARBA00022989"/>
    </source>
</evidence>
<protein>
    <recommendedName>
        <fullName evidence="9">Transport permease protein</fullName>
    </recommendedName>
</protein>